<evidence type="ECO:0000256" key="1">
    <source>
        <dbReference type="SAM" id="MobiDB-lite"/>
    </source>
</evidence>
<proteinExistence type="predicted"/>
<feature type="compositionally biased region" description="Low complexity" evidence="1">
    <location>
        <begin position="342"/>
        <end position="353"/>
    </location>
</feature>
<feature type="region of interest" description="Disordered" evidence="1">
    <location>
        <begin position="71"/>
        <end position="108"/>
    </location>
</feature>
<feature type="region of interest" description="Disordered" evidence="1">
    <location>
        <begin position="188"/>
        <end position="272"/>
    </location>
</feature>
<organism evidence="2 3">
    <name type="scientific">Desmophyllum pertusum</name>
    <dbReference type="NCBI Taxonomy" id="174260"/>
    <lineage>
        <taxon>Eukaryota</taxon>
        <taxon>Metazoa</taxon>
        <taxon>Cnidaria</taxon>
        <taxon>Anthozoa</taxon>
        <taxon>Hexacorallia</taxon>
        <taxon>Scleractinia</taxon>
        <taxon>Caryophylliina</taxon>
        <taxon>Caryophylliidae</taxon>
        <taxon>Desmophyllum</taxon>
    </lineage>
</organism>
<dbReference type="Proteomes" id="UP001163046">
    <property type="component" value="Unassembled WGS sequence"/>
</dbReference>
<dbReference type="EMBL" id="MU827305">
    <property type="protein sequence ID" value="KAJ7363586.1"/>
    <property type="molecule type" value="Genomic_DNA"/>
</dbReference>
<comment type="caution">
    <text evidence="2">The sequence shown here is derived from an EMBL/GenBank/DDBJ whole genome shotgun (WGS) entry which is preliminary data.</text>
</comment>
<dbReference type="AlphaFoldDB" id="A0A9W9YRC7"/>
<evidence type="ECO:0000313" key="3">
    <source>
        <dbReference type="Proteomes" id="UP001163046"/>
    </source>
</evidence>
<dbReference type="OrthoDB" id="10541398at2759"/>
<protein>
    <submittedName>
        <fullName evidence="2">Uncharacterized protein</fullName>
    </submittedName>
</protein>
<keyword evidence="3" id="KW-1185">Reference proteome</keyword>
<gene>
    <name evidence="2" type="ORF">OS493_009746</name>
</gene>
<feature type="compositionally biased region" description="Basic and acidic residues" evidence="1">
    <location>
        <begin position="16"/>
        <end position="25"/>
    </location>
</feature>
<feature type="region of interest" description="Disordered" evidence="1">
    <location>
        <begin position="1"/>
        <end position="25"/>
    </location>
</feature>
<reference evidence="2" key="1">
    <citation type="submission" date="2023-01" db="EMBL/GenBank/DDBJ databases">
        <title>Genome assembly of the deep-sea coral Lophelia pertusa.</title>
        <authorList>
            <person name="Herrera S."/>
            <person name="Cordes E."/>
        </authorList>
    </citation>
    <scope>NUCLEOTIDE SEQUENCE</scope>
    <source>
        <strain evidence="2">USNM1676648</strain>
        <tissue evidence="2">Polyp</tissue>
    </source>
</reference>
<evidence type="ECO:0000313" key="2">
    <source>
        <dbReference type="EMBL" id="KAJ7363586.1"/>
    </source>
</evidence>
<name>A0A9W9YRC7_9CNID</name>
<accession>A0A9W9YRC7</accession>
<feature type="region of interest" description="Disordered" evidence="1">
    <location>
        <begin position="312"/>
        <end position="383"/>
    </location>
</feature>
<sequence length="383" mass="42800">MSAYRKKRSESLTSESDNRAQKLNKAADRVLCQQITKFEKEEKHLQRELLNLRKTRETLDAGMKLIMPSRARSGSEPLHGLYRERPRRNSGPGFSSHLSGKLPPIMSRSPIPPRRATSLTPDGVACCQDGQAHDASVKENKTCLLSVPEKERLQRTYSANGNLSLNRISDEEFKAIPNEESCTTQVFIRKSPLEKETNQDSSPLAEEDIKITPPTDDGVESRRRKLRARSQSDLTKDRFECDPTGSLLSPMLCVPTAPLSPRPRRGNMFSSQSSKTNIDLMHNMKLSGKFKSVGRVALGVAVINRLNVKIPSPVEDLDGGEAGPRSPVSRRRGTMPHINLAPTCSNNNSPTNTRKQKTCWSVKKDDTSQEPDLKQIHNEPDRN</sequence>
<feature type="compositionally biased region" description="Basic and acidic residues" evidence="1">
    <location>
        <begin position="362"/>
        <end position="383"/>
    </location>
</feature>